<reference evidence="2 3" key="1">
    <citation type="journal article" date="2015" name="Nat. Commun.">
        <title>Outbred genome sequencing and CRISPR/Cas9 gene editing in butterflies.</title>
        <authorList>
            <person name="Li X."/>
            <person name="Fan D."/>
            <person name="Zhang W."/>
            <person name="Liu G."/>
            <person name="Zhang L."/>
            <person name="Zhao L."/>
            <person name="Fang X."/>
            <person name="Chen L."/>
            <person name="Dong Y."/>
            <person name="Chen Y."/>
            <person name="Ding Y."/>
            <person name="Zhao R."/>
            <person name="Feng M."/>
            <person name="Zhu Y."/>
            <person name="Feng Y."/>
            <person name="Jiang X."/>
            <person name="Zhu D."/>
            <person name="Xiang H."/>
            <person name="Feng X."/>
            <person name="Li S."/>
            <person name="Wang J."/>
            <person name="Zhang G."/>
            <person name="Kronforst M.R."/>
            <person name="Wang W."/>
        </authorList>
    </citation>
    <scope>NUCLEOTIDE SEQUENCE [LARGE SCALE GENOMIC DNA]</scope>
    <source>
        <strain evidence="2">Ya'a_city_454_Px</strain>
        <tissue evidence="2">Whole body</tissue>
    </source>
</reference>
<sequence>MFKVKRERTWFGRESAKEWSPASERGALGYSKLSAESPPFVRINKKLGGSTENLIVPNLRPSHLHLPASSSGDSLDVEVRDKEPAYSRSRKSRSMVAHKRSPVPAPRRVLPPTEQRLDVYKASYQRTDVTARSSWRHCAGAHVTEYTK</sequence>
<evidence type="ECO:0000256" key="1">
    <source>
        <dbReference type="SAM" id="MobiDB-lite"/>
    </source>
</evidence>
<feature type="region of interest" description="Disordered" evidence="1">
    <location>
        <begin position="1"/>
        <end position="24"/>
    </location>
</feature>
<gene>
    <name evidence="2" type="ORF">RR46_00468</name>
</gene>
<organism evidence="2 3">
    <name type="scientific">Papilio xuthus</name>
    <name type="common">Asian swallowtail butterfly</name>
    <dbReference type="NCBI Taxonomy" id="66420"/>
    <lineage>
        <taxon>Eukaryota</taxon>
        <taxon>Metazoa</taxon>
        <taxon>Ecdysozoa</taxon>
        <taxon>Arthropoda</taxon>
        <taxon>Hexapoda</taxon>
        <taxon>Insecta</taxon>
        <taxon>Pterygota</taxon>
        <taxon>Neoptera</taxon>
        <taxon>Endopterygota</taxon>
        <taxon>Lepidoptera</taxon>
        <taxon>Glossata</taxon>
        <taxon>Ditrysia</taxon>
        <taxon>Papilionoidea</taxon>
        <taxon>Papilionidae</taxon>
        <taxon>Papilioninae</taxon>
        <taxon>Papilio</taxon>
    </lineage>
</organism>
<evidence type="ECO:0000313" key="3">
    <source>
        <dbReference type="Proteomes" id="UP000053268"/>
    </source>
</evidence>
<feature type="compositionally biased region" description="Basic residues" evidence="1">
    <location>
        <begin position="88"/>
        <end position="101"/>
    </location>
</feature>
<dbReference type="EMBL" id="KQ459068">
    <property type="protein sequence ID" value="KPJ03862.1"/>
    <property type="molecule type" value="Genomic_DNA"/>
</dbReference>
<dbReference type="AlphaFoldDB" id="A0A0N1I586"/>
<dbReference type="Proteomes" id="UP000053268">
    <property type="component" value="Unassembled WGS sequence"/>
</dbReference>
<feature type="region of interest" description="Disordered" evidence="1">
    <location>
        <begin position="63"/>
        <end position="114"/>
    </location>
</feature>
<name>A0A0N1I586_PAPXU</name>
<keyword evidence="3" id="KW-1185">Reference proteome</keyword>
<accession>A0A0N1I586</accession>
<feature type="compositionally biased region" description="Basic and acidic residues" evidence="1">
    <location>
        <begin position="7"/>
        <end position="17"/>
    </location>
</feature>
<evidence type="ECO:0000313" key="2">
    <source>
        <dbReference type="EMBL" id="KPJ03862.1"/>
    </source>
</evidence>
<proteinExistence type="predicted"/>
<protein>
    <submittedName>
        <fullName evidence="2">Uncharacterized protein</fullName>
    </submittedName>
</protein>